<dbReference type="InterPro" id="IPR012093">
    <property type="entry name" value="Pirin"/>
</dbReference>
<evidence type="ECO:0000256" key="3">
    <source>
        <dbReference type="RuleBase" id="RU003457"/>
    </source>
</evidence>
<dbReference type="PANTHER" id="PTHR13903:SF31">
    <property type="entry name" value="CUPIN-DOMAIN CONTAINING PROTEIN"/>
    <property type="match status" value="1"/>
</dbReference>
<dbReference type="InterPro" id="IPR008778">
    <property type="entry name" value="Pirin_C_dom"/>
</dbReference>
<comment type="caution">
    <text evidence="7">The sequence shown here is derived from an EMBL/GenBank/DDBJ whole genome shotgun (WGS) entry which is preliminary data.</text>
</comment>
<dbReference type="Gene3D" id="2.60.120.10">
    <property type="entry name" value="Jelly Rolls"/>
    <property type="match status" value="2"/>
</dbReference>
<dbReference type="CDD" id="cd02909">
    <property type="entry name" value="cupin_pirin_N"/>
    <property type="match status" value="1"/>
</dbReference>
<dbReference type="InterPro" id="IPR003829">
    <property type="entry name" value="Pirin_N_dom"/>
</dbReference>
<evidence type="ECO:0000256" key="2">
    <source>
        <dbReference type="PIRSR" id="PIRSR006232-1"/>
    </source>
</evidence>
<feature type="domain" description="Pirin N-terminal" evidence="5">
    <location>
        <begin position="26"/>
        <end position="129"/>
    </location>
</feature>
<feature type="binding site" evidence="2">
    <location>
        <position position="107"/>
    </location>
    <ligand>
        <name>Fe cation</name>
        <dbReference type="ChEBI" id="CHEBI:24875"/>
    </ligand>
</feature>
<keyword evidence="8" id="KW-1185">Reference proteome</keyword>
<proteinExistence type="inferred from homology"/>
<dbReference type="PANTHER" id="PTHR13903">
    <property type="entry name" value="PIRIN-RELATED"/>
    <property type="match status" value="1"/>
</dbReference>
<dbReference type="GO" id="GO:0046872">
    <property type="term" value="F:metal ion binding"/>
    <property type="evidence" value="ECO:0007669"/>
    <property type="project" value="UniProtKB-KW"/>
</dbReference>
<dbReference type="InterPro" id="IPR011051">
    <property type="entry name" value="RmlC_Cupin_sf"/>
</dbReference>
<gene>
    <name evidence="7" type="ORF">H4R18_004387</name>
</gene>
<dbReference type="InterPro" id="IPR014710">
    <property type="entry name" value="RmlC-like_jellyroll"/>
</dbReference>
<dbReference type="OrthoDB" id="198735at2759"/>
<feature type="region of interest" description="Disordered" evidence="4">
    <location>
        <begin position="287"/>
        <end position="314"/>
    </location>
</feature>
<feature type="binding site" evidence="2">
    <location>
        <position position="65"/>
    </location>
    <ligand>
        <name>Fe cation</name>
        <dbReference type="ChEBI" id="CHEBI:24875"/>
    </ligand>
</feature>
<keyword evidence="2" id="KW-0479">Metal-binding</keyword>
<dbReference type="SUPFAM" id="SSF51182">
    <property type="entry name" value="RmlC-like cupins"/>
    <property type="match status" value="1"/>
</dbReference>
<reference evidence="7" key="1">
    <citation type="submission" date="2022-07" db="EMBL/GenBank/DDBJ databases">
        <title>Phylogenomic reconstructions and comparative analyses of Kickxellomycotina fungi.</title>
        <authorList>
            <person name="Reynolds N.K."/>
            <person name="Stajich J.E."/>
            <person name="Barry K."/>
            <person name="Grigoriev I.V."/>
            <person name="Crous P."/>
            <person name="Smith M.E."/>
        </authorList>
    </citation>
    <scope>NUCLEOTIDE SEQUENCE</scope>
    <source>
        <strain evidence="7">NBRC 105414</strain>
    </source>
</reference>
<accession>A0A9W8LH64</accession>
<feature type="compositionally biased region" description="Basic and acidic residues" evidence="4">
    <location>
        <begin position="296"/>
        <end position="314"/>
    </location>
</feature>
<dbReference type="Proteomes" id="UP001140217">
    <property type="component" value="Unassembled WGS sequence"/>
</dbReference>
<dbReference type="PIRSF" id="PIRSF006232">
    <property type="entry name" value="Pirin"/>
    <property type="match status" value="1"/>
</dbReference>
<organism evidence="7 8">
    <name type="scientific">Coemansia javaensis</name>
    <dbReference type="NCBI Taxonomy" id="2761396"/>
    <lineage>
        <taxon>Eukaryota</taxon>
        <taxon>Fungi</taxon>
        <taxon>Fungi incertae sedis</taxon>
        <taxon>Zoopagomycota</taxon>
        <taxon>Kickxellomycotina</taxon>
        <taxon>Kickxellomycetes</taxon>
        <taxon>Kickxellales</taxon>
        <taxon>Kickxellaceae</taxon>
        <taxon>Coemansia</taxon>
    </lineage>
</organism>
<evidence type="ECO:0000313" key="7">
    <source>
        <dbReference type="EMBL" id="KAJ2778791.1"/>
    </source>
</evidence>
<comment type="cofactor">
    <cofactor evidence="2">
        <name>Fe cation</name>
        <dbReference type="ChEBI" id="CHEBI:24875"/>
    </cofactor>
    <text evidence="2">Binds 1 Fe cation per subunit.</text>
</comment>
<sequence>MATKIVKQVARVITAHRQREGGGFIVRRPLPSGGLEHADPFLMLDHLGPVYYGPGEAVGAPDHPHRGFETVTYMLEGGMEHRDSHGNRGELKPGWVQWMTAGSGVIHSEMPTDELLKNGGNFHGFQIWVNLPAKDKMIRPRYQDVPPEDIPWFESEDGRTRIKVIAGQVEGVVANIDTHTPIYFLDLRTSGKYSLDIPAGMDAMVYNYHPAPILVGQDRTRLAEGQLAIVNAHGHAVDLEAADSEQEARVLVLAGTPIREKIARHGPFVMNTEQELLQAFNDVHSGRFGEIPGSSERARKTTEANERRRNAGRE</sequence>
<comment type="similarity">
    <text evidence="1 3">Belongs to the pirin family.</text>
</comment>
<feature type="binding site" evidence="2">
    <location>
        <position position="63"/>
    </location>
    <ligand>
        <name>Fe cation</name>
        <dbReference type="ChEBI" id="CHEBI:24875"/>
    </ligand>
</feature>
<dbReference type="CDD" id="cd02247">
    <property type="entry name" value="cupin_pirin_C"/>
    <property type="match status" value="1"/>
</dbReference>
<evidence type="ECO:0000259" key="5">
    <source>
        <dbReference type="Pfam" id="PF02678"/>
    </source>
</evidence>
<dbReference type="Pfam" id="PF05726">
    <property type="entry name" value="Pirin_C"/>
    <property type="match status" value="1"/>
</dbReference>
<dbReference type="Pfam" id="PF02678">
    <property type="entry name" value="Pirin"/>
    <property type="match status" value="1"/>
</dbReference>
<name>A0A9W8LH64_9FUNG</name>
<protein>
    <recommendedName>
        <fullName evidence="9">Pirin family protein</fullName>
    </recommendedName>
</protein>
<evidence type="ECO:0000256" key="1">
    <source>
        <dbReference type="ARBA" id="ARBA00008416"/>
    </source>
</evidence>
<keyword evidence="2" id="KW-0408">Iron</keyword>
<evidence type="ECO:0000313" key="8">
    <source>
        <dbReference type="Proteomes" id="UP001140217"/>
    </source>
</evidence>
<evidence type="ECO:0000256" key="4">
    <source>
        <dbReference type="SAM" id="MobiDB-lite"/>
    </source>
</evidence>
<evidence type="ECO:0008006" key="9">
    <source>
        <dbReference type="Google" id="ProtNLM"/>
    </source>
</evidence>
<dbReference type="AlphaFoldDB" id="A0A9W8LH64"/>
<feature type="binding site" evidence="2">
    <location>
        <position position="109"/>
    </location>
    <ligand>
        <name>Fe cation</name>
        <dbReference type="ChEBI" id="CHEBI:24875"/>
    </ligand>
</feature>
<dbReference type="EMBL" id="JANBUL010000210">
    <property type="protein sequence ID" value="KAJ2778791.1"/>
    <property type="molecule type" value="Genomic_DNA"/>
</dbReference>
<evidence type="ECO:0000259" key="6">
    <source>
        <dbReference type="Pfam" id="PF05726"/>
    </source>
</evidence>
<feature type="domain" description="Pirin C-terminal" evidence="6">
    <location>
        <begin position="186"/>
        <end position="289"/>
    </location>
</feature>